<sequence>MDAAVKKLQSGKRYHFRVFSKTMKSYAPSDEEVFDAPIQNKEKVSTPQALAGIGQDKLVASVCNEWGVNEGNLETQFTQDYHTCNKRR</sequence>
<name>A0A5B7HKA4_PORTR</name>
<proteinExistence type="predicted"/>
<dbReference type="EMBL" id="VSRR010031030">
    <property type="protein sequence ID" value="MPC70386.1"/>
    <property type="molecule type" value="Genomic_DNA"/>
</dbReference>
<evidence type="ECO:0000313" key="1">
    <source>
        <dbReference type="EMBL" id="MPC70386.1"/>
    </source>
</evidence>
<gene>
    <name evidence="1" type="ORF">E2C01_064633</name>
</gene>
<protein>
    <submittedName>
        <fullName evidence="1">Uncharacterized protein</fullName>
    </submittedName>
</protein>
<organism evidence="1 2">
    <name type="scientific">Portunus trituberculatus</name>
    <name type="common">Swimming crab</name>
    <name type="synonym">Neptunus trituberculatus</name>
    <dbReference type="NCBI Taxonomy" id="210409"/>
    <lineage>
        <taxon>Eukaryota</taxon>
        <taxon>Metazoa</taxon>
        <taxon>Ecdysozoa</taxon>
        <taxon>Arthropoda</taxon>
        <taxon>Crustacea</taxon>
        <taxon>Multicrustacea</taxon>
        <taxon>Malacostraca</taxon>
        <taxon>Eumalacostraca</taxon>
        <taxon>Eucarida</taxon>
        <taxon>Decapoda</taxon>
        <taxon>Pleocyemata</taxon>
        <taxon>Brachyura</taxon>
        <taxon>Eubrachyura</taxon>
        <taxon>Portunoidea</taxon>
        <taxon>Portunidae</taxon>
        <taxon>Portuninae</taxon>
        <taxon>Portunus</taxon>
    </lineage>
</organism>
<dbReference type="OrthoDB" id="6234674at2759"/>
<reference evidence="1 2" key="1">
    <citation type="submission" date="2019-05" db="EMBL/GenBank/DDBJ databases">
        <title>Another draft genome of Portunus trituberculatus and its Hox gene families provides insights of decapod evolution.</title>
        <authorList>
            <person name="Jeong J.-H."/>
            <person name="Song I."/>
            <person name="Kim S."/>
            <person name="Choi T."/>
            <person name="Kim D."/>
            <person name="Ryu S."/>
            <person name="Kim W."/>
        </authorList>
    </citation>
    <scope>NUCLEOTIDE SEQUENCE [LARGE SCALE GENOMIC DNA]</scope>
    <source>
        <tissue evidence="1">Muscle</tissue>
    </source>
</reference>
<dbReference type="Proteomes" id="UP000324222">
    <property type="component" value="Unassembled WGS sequence"/>
</dbReference>
<dbReference type="AlphaFoldDB" id="A0A5B7HKA4"/>
<comment type="caution">
    <text evidence="1">The sequence shown here is derived from an EMBL/GenBank/DDBJ whole genome shotgun (WGS) entry which is preliminary data.</text>
</comment>
<accession>A0A5B7HKA4</accession>
<keyword evidence="2" id="KW-1185">Reference proteome</keyword>
<evidence type="ECO:0000313" key="2">
    <source>
        <dbReference type="Proteomes" id="UP000324222"/>
    </source>
</evidence>